<dbReference type="Pfam" id="PF01569">
    <property type="entry name" value="PAP2"/>
    <property type="match status" value="1"/>
</dbReference>
<sequence>MAHRLTERITEYDINIFQYVNGQLRCKVLDLTLPKLTHLGGASFTLSILALLLFISNFSNSHAALTALASLTVSHVIAHFLKKKYCRERPYNSVAGCNLVSAPLKDYSFPSGHSTAAFSLAVTFSLHAPMLSLILLPLAGCIAMSRMYLGLHYPSDCIIGALLGSISALLMVTLFNLM</sequence>
<evidence type="ECO:0000256" key="2">
    <source>
        <dbReference type="ARBA" id="ARBA00022475"/>
    </source>
</evidence>
<name>A0A1H9S7S6_9BACI</name>
<feature type="transmembrane region" description="Helical" evidence="7">
    <location>
        <begin position="61"/>
        <end position="81"/>
    </location>
</feature>
<feature type="transmembrane region" description="Helical" evidence="7">
    <location>
        <begin position="158"/>
        <end position="177"/>
    </location>
</feature>
<evidence type="ECO:0000313" key="10">
    <source>
        <dbReference type="Proteomes" id="UP000198571"/>
    </source>
</evidence>
<keyword evidence="4" id="KW-0378">Hydrolase</keyword>
<protein>
    <submittedName>
        <fullName evidence="9">Undecaprenyl-diphosphatase</fullName>
    </submittedName>
</protein>
<proteinExistence type="predicted"/>
<dbReference type="GO" id="GO:0016787">
    <property type="term" value="F:hydrolase activity"/>
    <property type="evidence" value="ECO:0007669"/>
    <property type="project" value="UniProtKB-KW"/>
</dbReference>
<dbReference type="OrthoDB" id="9789113at2"/>
<dbReference type="EMBL" id="FOGT01000004">
    <property type="protein sequence ID" value="SER80968.1"/>
    <property type="molecule type" value="Genomic_DNA"/>
</dbReference>
<gene>
    <name evidence="9" type="ORF">SAMN05518684_10470</name>
</gene>
<dbReference type="STRING" id="1601833.SAMN05518684_10470"/>
<dbReference type="RefSeq" id="WP_093048720.1">
    <property type="nucleotide sequence ID" value="NZ_FOGT01000004.1"/>
</dbReference>
<keyword evidence="3 7" id="KW-0812">Transmembrane</keyword>
<feature type="transmembrane region" description="Helical" evidence="7">
    <location>
        <begin position="115"/>
        <end position="138"/>
    </location>
</feature>
<evidence type="ECO:0000256" key="6">
    <source>
        <dbReference type="ARBA" id="ARBA00023136"/>
    </source>
</evidence>
<feature type="transmembrane region" description="Helical" evidence="7">
    <location>
        <begin position="36"/>
        <end position="55"/>
    </location>
</feature>
<keyword evidence="5 7" id="KW-1133">Transmembrane helix</keyword>
<evidence type="ECO:0000256" key="4">
    <source>
        <dbReference type="ARBA" id="ARBA00022801"/>
    </source>
</evidence>
<evidence type="ECO:0000256" key="1">
    <source>
        <dbReference type="ARBA" id="ARBA00004651"/>
    </source>
</evidence>
<dbReference type="PANTHER" id="PTHR14969">
    <property type="entry name" value="SPHINGOSINE-1-PHOSPHATE PHOSPHOHYDROLASE"/>
    <property type="match status" value="1"/>
</dbReference>
<evidence type="ECO:0000256" key="5">
    <source>
        <dbReference type="ARBA" id="ARBA00022989"/>
    </source>
</evidence>
<dbReference type="SUPFAM" id="SSF48317">
    <property type="entry name" value="Acid phosphatase/Vanadium-dependent haloperoxidase"/>
    <property type="match status" value="1"/>
</dbReference>
<dbReference type="Gene3D" id="1.20.144.10">
    <property type="entry name" value="Phosphatidic acid phosphatase type 2/haloperoxidase"/>
    <property type="match status" value="1"/>
</dbReference>
<keyword evidence="6 7" id="KW-0472">Membrane</keyword>
<evidence type="ECO:0000313" key="9">
    <source>
        <dbReference type="EMBL" id="SER80968.1"/>
    </source>
</evidence>
<feature type="domain" description="Phosphatidic acid phosphatase type 2/haloperoxidase" evidence="8">
    <location>
        <begin position="63"/>
        <end position="172"/>
    </location>
</feature>
<keyword evidence="2" id="KW-1003">Cell membrane</keyword>
<organism evidence="9 10">
    <name type="scientific">Salipaludibacillus aurantiacus</name>
    <dbReference type="NCBI Taxonomy" id="1601833"/>
    <lineage>
        <taxon>Bacteria</taxon>
        <taxon>Bacillati</taxon>
        <taxon>Bacillota</taxon>
        <taxon>Bacilli</taxon>
        <taxon>Bacillales</taxon>
        <taxon>Bacillaceae</taxon>
    </lineage>
</organism>
<dbReference type="Proteomes" id="UP000198571">
    <property type="component" value="Unassembled WGS sequence"/>
</dbReference>
<evidence type="ECO:0000256" key="3">
    <source>
        <dbReference type="ARBA" id="ARBA00022692"/>
    </source>
</evidence>
<evidence type="ECO:0000256" key="7">
    <source>
        <dbReference type="SAM" id="Phobius"/>
    </source>
</evidence>
<dbReference type="InterPro" id="IPR036938">
    <property type="entry name" value="PAP2/HPO_sf"/>
</dbReference>
<accession>A0A1H9S7S6</accession>
<evidence type="ECO:0000259" key="8">
    <source>
        <dbReference type="SMART" id="SM00014"/>
    </source>
</evidence>
<comment type="subcellular location">
    <subcellularLocation>
        <location evidence="1">Cell membrane</location>
        <topology evidence="1">Multi-pass membrane protein</topology>
    </subcellularLocation>
</comment>
<keyword evidence="10" id="KW-1185">Reference proteome</keyword>
<dbReference type="AlphaFoldDB" id="A0A1H9S7S6"/>
<dbReference type="SMART" id="SM00014">
    <property type="entry name" value="acidPPc"/>
    <property type="match status" value="1"/>
</dbReference>
<dbReference type="GO" id="GO:0005886">
    <property type="term" value="C:plasma membrane"/>
    <property type="evidence" value="ECO:0007669"/>
    <property type="project" value="UniProtKB-SubCell"/>
</dbReference>
<dbReference type="InterPro" id="IPR000326">
    <property type="entry name" value="PAP2/HPO"/>
</dbReference>
<reference evidence="10" key="1">
    <citation type="submission" date="2016-10" db="EMBL/GenBank/DDBJ databases">
        <authorList>
            <person name="Varghese N."/>
            <person name="Submissions S."/>
        </authorList>
    </citation>
    <scope>NUCLEOTIDE SEQUENCE [LARGE SCALE GENOMIC DNA]</scope>
    <source>
        <strain evidence="10">S9</strain>
    </source>
</reference>
<dbReference type="PANTHER" id="PTHR14969:SF62">
    <property type="entry name" value="DECAPRENYLPHOSPHORYL-5-PHOSPHORIBOSE PHOSPHATASE RV3807C-RELATED"/>
    <property type="match status" value="1"/>
</dbReference>